<dbReference type="RefSeq" id="WP_344463178.1">
    <property type="nucleotide sequence ID" value="NZ_BAAANT010000009.1"/>
</dbReference>
<gene>
    <name evidence="2" type="ORF">GCM10009760_20730</name>
</gene>
<evidence type="ECO:0000313" key="3">
    <source>
        <dbReference type="Proteomes" id="UP001422759"/>
    </source>
</evidence>
<dbReference type="SUPFAM" id="SSF47413">
    <property type="entry name" value="lambda repressor-like DNA-binding domains"/>
    <property type="match status" value="1"/>
</dbReference>
<dbReference type="PROSITE" id="PS50943">
    <property type="entry name" value="HTH_CROC1"/>
    <property type="match status" value="1"/>
</dbReference>
<dbReference type="CDD" id="cd00093">
    <property type="entry name" value="HTH_XRE"/>
    <property type="match status" value="1"/>
</dbReference>
<dbReference type="InterPro" id="IPR010982">
    <property type="entry name" value="Lambda_DNA-bd_dom_sf"/>
</dbReference>
<sequence>MSRPPLKNPKAAYWDDLVEDFDFTPQEQAEIQAGAAEMIAAVRAHRLAEVRKRQHATQVEVAAAMGVSQARVSRIEKGQLERSEVDTLAAYVRALGGRLKIVAEFGDESYVLG</sequence>
<feature type="domain" description="HTH cro/C1-type" evidence="1">
    <location>
        <begin position="47"/>
        <end position="102"/>
    </location>
</feature>
<proteinExistence type="predicted"/>
<protein>
    <recommendedName>
        <fullName evidence="1">HTH cro/C1-type domain-containing protein</fullName>
    </recommendedName>
</protein>
<dbReference type="Gene3D" id="1.10.260.40">
    <property type="entry name" value="lambda repressor-like DNA-binding domains"/>
    <property type="match status" value="1"/>
</dbReference>
<keyword evidence="3" id="KW-1185">Reference proteome</keyword>
<evidence type="ECO:0000259" key="1">
    <source>
        <dbReference type="PROSITE" id="PS50943"/>
    </source>
</evidence>
<dbReference type="InterPro" id="IPR001387">
    <property type="entry name" value="Cro/C1-type_HTH"/>
</dbReference>
<dbReference type="EMBL" id="BAAANT010000009">
    <property type="protein sequence ID" value="GAA2139012.1"/>
    <property type="molecule type" value="Genomic_DNA"/>
</dbReference>
<dbReference type="Proteomes" id="UP001422759">
    <property type="component" value="Unassembled WGS sequence"/>
</dbReference>
<evidence type="ECO:0000313" key="2">
    <source>
        <dbReference type="EMBL" id="GAA2139012.1"/>
    </source>
</evidence>
<name>A0ABN2ZA02_9ACTN</name>
<reference evidence="2 3" key="1">
    <citation type="journal article" date="2019" name="Int. J. Syst. Evol. Microbiol.">
        <title>The Global Catalogue of Microorganisms (GCM) 10K type strain sequencing project: providing services to taxonomists for standard genome sequencing and annotation.</title>
        <authorList>
            <consortium name="The Broad Institute Genomics Platform"/>
            <consortium name="The Broad Institute Genome Sequencing Center for Infectious Disease"/>
            <person name="Wu L."/>
            <person name="Ma J."/>
        </authorList>
    </citation>
    <scope>NUCLEOTIDE SEQUENCE [LARGE SCALE GENOMIC DNA]</scope>
    <source>
        <strain evidence="2 3">JCM 14560</strain>
    </source>
</reference>
<dbReference type="SMART" id="SM00530">
    <property type="entry name" value="HTH_XRE"/>
    <property type="match status" value="1"/>
</dbReference>
<accession>A0ABN2ZA02</accession>
<dbReference type="Pfam" id="PF13744">
    <property type="entry name" value="HTH_37"/>
    <property type="match status" value="1"/>
</dbReference>
<comment type="caution">
    <text evidence="2">The sequence shown here is derived from an EMBL/GenBank/DDBJ whole genome shotgun (WGS) entry which is preliminary data.</text>
</comment>
<organism evidence="2 3">
    <name type="scientific">Kitasatospora kazusensis</name>
    <dbReference type="NCBI Taxonomy" id="407974"/>
    <lineage>
        <taxon>Bacteria</taxon>
        <taxon>Bacillati</taxon>
        <taxon>Actinomycetota</taxon>
        <taxon>Actinomycetes</taxon>
        <taxon>Kitasatosporales</taxon>
        <taxon>Streptomycetaceae</taxon>
        <taxon>Kitasatospora</taxon>
    </lineage>
</organism>
<dbReference type="InterPro" id="IPR039554">
    <property type="entry name" value="HigA2-like_HTH"/>
</dbReference>